<sequence length="232" mass="23981">MAERRITAFFDTYDEAARAVQRLEAAHVPNFEISLVSNNFNDAHTHYATRSFDKEGAPHEFAGATAAAGTVAGAGAGLLAGLGTVAVPGFGPVIAAGWIVSTLVGAGAGAAVGGLAGALVDAGLGDEEAQNYAEGVRRGGALVTVKVDEAQRDRVVRILDDEGEVEPSEEAMEAAREQDEAPAPPIGAAASTTTGLTTDLMPIPLDEDEGDHTLHVEVEDERLRRPTGTKPE</sequence>
<comment type="caution">
    <text evidence="2">The sequence shown here is derived from an EMBL/GenBank/DDBJ whole genome shotgun (WGS) entry which is preliminary data.</text>
</comment>
<keyword evidence="3" id="KW-1185">Reference proteome</keyword>
<dbReference type="Proteomes" id="UP000572984">
    <property type="component" value="Unassembled WGS sequence"/>
</dbReference>
<accession>A0A838BTJ4</accession>
<protein>
    <recommendedName>
        <fullName evidence="4">Heat induced stress protein YflT</fullName>
    </recommendedName>
</protein>
<dbReference type="PANTHER" id="PTHR36109:SF2">
    <property type="entry name" value="MEMBRANE PROTEIN"/>
    <property type="match status" value="1"/>
</dbReference>
<dbReference type="RefSeq" id="WP_181053636.1">
    <property type="nucleotide sequence ID" value="NZ_JACDXJ010000001.1"/>
</dbReference>
<reference evidence="2 3" key="1">
    <citation type="submission" date="2020-07" db="EMBL/GenBank/DDBJ databases">
        <title>Draft genome and description of Microvirga mediterraneensis Marseille-Q2068 sp. nov.</title>
        <authorList>
            <person name="Boxberger M."/>
        </authorList>
    </citation>
    <scope>NUCLEOTIDE SEQUENCE [LARGE SCALE GENOMIC DNA]</scope>
    <source>
        <strain evidence="2 3">Marseille-Q2068</strain>
    </source>
</reference>
<name>A0A838BTJ4_9HYPH</name>
<dbReference type="InterPro" id="IPR052948">
    <property type="entry name" value="Low_temp-induced_all0457"/>
</dbReference>
<feature type="compositionally biased region" description="Low complexity" evidence="1">
    <location>
        <begin position="187"/>
        <end position="198"/>
    </location>
</feature>
<feature type="compositionally biased region" description="Acidic residues" evidence="1">
    <location>
        <begin position="162"/>
        <end position="172"/>
    </location>
</feature>
<gene>
    <name evidence="2" type="ORF">H0S73_19125</name>
</gene>
<dbReference type="EMBL" id="JACDXJ010000001">
    <property type="protein sequence ID" value="MBA1158223.1"/>
    <property type="molecule type" value="Genomic_DNA"/>
</dbReference>
<feature type="compositionally biased region" description="Basic and acidic residues" evidence="1">
    <location>
        <begin position="211"/>
        <end position="224"/>
    </location>
</feature>
<evidence type="ECO:0008006" key="4">
    <source>
        <dbReference type="Google" id="ProtNLM"/>
    </source>
</evidence>
<evidence type="ECO:0000313" key="3">
    <source>
        <dbReference type="Proteomes" id="UP000572984"/>
    </source>
</evidence>
<organism evidence="2 3">
    <name type="scientific">Microvirga mediterraneensis</name>
    <dbReference type="NCBI Taxonomy" id="2754695"/>
    <lineage>
        <taxon>Bacteria</taxon>
        <taxon>Pseudomonadati</taxon>
        <taxon>Pseudomonadota</taxon>
        <taxon>Alphaproteobacteria</taxon>
        <taxon>Hyphomicrobiales</taxon>
        <taxon>Methylobacteriaceae</taxon>
        <taxon>Microvirga</taxon>
    </lineage>
</organism>
<evidence type="ECO:0000256" key="1">
    <source>
        <dbReference type="SAM" id="MobiDB-lite"/>
    </source>
</evidence>
<dbReference type="PANTHER" id="PTHR36109">
    <property type="entry name" value="MEMBRANE PROTEIN-RELATED"/>
    <property type="match status" value="1"/>
</dbReference>
<evidence type="ECO:0000313" key="2">
    <source>
        <dbReference type="EMBL" id="MBA1158223.1"/>
    </source>
</evidence>
<proteinExistence type="predicted"/>
<dbReference type="AlphaFoldDB" id="A0A838BTJ4"/>
<feature type="region of interest" description="Disordered" evidence="1">
    <location>
        <begin position="162"/>
        <end position="232"/>
    </location>
</feature>